<proteinExistence type="predicted"/>
<sequence length="156" mass="16371">MAVLQPCAASIPASVLCRPLSSPVQVLCCLSQSSPSAPMSSLPSDGPQPKSAATQPLQSSSPARTPSSPPDSSPPTACCTQTSSGSSNTSLAAPCSPISPSTSDTLPPLPRIRRIHIDFDYRKPTPNLNPVEPTPEELLAKDFRFLTHEPRQPLST</sequence>
<dbReference type="Proteomes" id="UP000886653">
    <property type="component" value="Unassembled WGS sequence"/>
</dbReference>
<protein>
    <submittedName>
        <fullName evidence="2">Uncharacterized protein</fullName>
    </submittedName>
</protein>
<reference evidence="2" key="1">
    <citation type="submission" date="2013-11" db="EMBL/GenBank/DDBJ databases">
        <title>Genome sequence of the fusiform rust pathogen reveals effectors for host alternation and coevolution with pine.</title>
        <authorList>
            <consortium name="DOE Joint Genome Institute"/>
            <person name="Smith K."/>
            <person name="Pendleton A."/>
            <person name="Kubisiak T."/>
            <person name="Anderson C."/>
            <person name="Salamov A."/>
            <person name="Aerts A."/>
            <person name="Riley R."/>
            <person name="Clum A."/>
            <person name="Lindquist E."/>
            <person name="Ence D."/>
            <person name="Campbell M."/>
            <person name="Kronenberg Z."/>
            <person name="Feau N."/>
            <person name="Dhillon B."/>
            <person name="Hamelin R."/>
            <person name="Burleigh J."/>
            <person name="Smith J."/>
            <person name="Yandell M."/>
            <person name="Nelson C."/>
            <person name="Grigoriev I."/>
            <person name="Davis J."/>
        </authorList>
    </citation>
    <scope>NUCLEOTIDE SEQUENCE</scope>
    <source>
        <strain evidence="2">G11</strain>
    </source>
</reference>
<comment type="caution">
    <text evidence="2">The sequence shown here is derived from an EMBL/GenBank/DDBJ whole genome shotgun (WGS) entry which is preliminary data.</text>
</comment>
<gene>
    <name evidence="2" type="ORF">CROQUDRAFT_372558</name>
</gene>
<feature type="compositionally biased region" description="Polar residues" evidence="1">
    <location>
        <begin position="78"/>
        <end position="91"/>
    </location>
</feature>
<accession>A0A9P6TDZ1</accession>
<feature type="compositionally biased region" description="Low complexity" evidence="1">
    <location>
        <begin position="33"/>
        <end position="44"/>
    </location>
</feature>
<evidence type="ECO:0000313" key="3">
    <source>
        <dbReference type="Proteomes" id="UP000886653"/>
    </source>
</evidence>
<dbReference type="EMBL" id="MU167232">
    <property type="protein sequence ID" value="KAG0148941.1"/>
    <property type="molecule type" value="Genomic_DNA"/>
</dbReference>
<keyword evidence="3" id="KW-1185">Reference proteome</keyword>
<feature type="region of interest" description="Disordered" evidence="1">
    <location>
        <begin position="33"/>
        <end position="109"/>
    </location>
</feature>
<organism evidence="2 3">
    <name type="scientific">Cronartium quercuum f. sp. fusiforme G11</name>
    <dbReference type="NCBI Taxonomy" id="708437"/>
    <lineage>
        <taxon>Eukaryota</taxon>
        <taxon>Fungi</taxon>
        <taxon>Dikarya</taxon>
        <taxon>Basidiomycota</taxon>
        <taxon>Pucciniomycotina</taxon>
        <taxon>Pucciniomycetes</taxon>
        <taxon>Pucciniales</taxon>
        <taxon>Coleosporiaceae</taxon>
        <taxon>Cronartium</taxon>
    </lineage>
</organism>
<name>A0A9P6TDZ1_9BASI</name>
<evidence type="ECO:0000256" key="1">
    <source>
        <dbReference type="SAM" id="MobiDB-lite"/>
    </source>
</evidence>
<evidence type="ECO:0000313" key="2">
    <source>
        <dbReference type="EMBL" id="KAG0148941.1"/>
    </source>
</evidence>
<feature type="compositionally biased region" description="Low complexity" evidence="1">
    <location>
        <begin position="96"/>
        <end position="106"/>
    </location>
</feature>
<dbReference type="AlphaFoldDB" id="A0A9P6TDZ1"/>